<sequence length="151" mass="16791">MAEQDTLHHATEQAWAFCAPAPQPRPASARRPEAATPLHLPERRLASHLFLACTPAQAADTEQRMRSLYQRLLIDIRRFPRLAQRHSDGPHAAEGGSLGWVTRGMLPACLERVLFALDADTLSPVFRSPDGFHVVYCSGIRPHGVWLPEQA</sequence>
<evidence type="ECO:0000256" key="6">
    <source>
        <dbReference type="SAM" id="MobiDB-lite"/>
    </source>
</evidence>
<accession>A0A2N5E3R1</accession>
<comment type="catalytic activity">
    <reaction evidence="1">
        <text>[protein]-peptidylproline (omega=180) = [protein]-peptidylproline (omega=0)</text>
        <dbReference type="Rhea" id="RHEA:16237"/>
        <dbReference type="Rhea" id="RHEA-COMP:10747"/>
        <dbReference type="Rhea" id="RHEA-COMP:10748"/>
        <dbReference type="ChEBI" id="CHEBI:83833"/>
        <dbReference type="ChEBI" id="CHEBI:83834"/>
        <dbReference type="EC" id="5.2.1.8"/>
    </reaction>
</comment>
<keyword evidence="5" id="KW-0413">Isomerase</keyword>
<dbReference type="PANTHER" id="PTHR47245:SF2">
    <property type="entry name" value="PEPTIDYL-PROLYL CIS-TRANS ISOMERASE HP_0175-RELATED"/>
    <property type="match status" value="1"/>
</dbReference>
<keyword evidence="9" id="KW-1185">Reference proteome</keyword>
<dbReference type="Proteomes" id="UP000234240">
    <property type="component" value="Unassembled WGS sequence"/>
</dbReference>
<keyword evidence="4 5" id="KW-0697">Rotamase</keyword>
<gene>
    <name evidence="8" type="ORF">CYR55_13780</name>
</gene>
<feature type="domain" description="PpiC" evidence="7">
    <location>
        <begin position="41"/>
        <end position="139"/>
    </location>
</feature>
<evidence type="ECO:0000256" key="3">
    <source>
        <dbReference type="ARBA" id="ARBA00013194"/>
    </source>
</evidence>
<dbReference type="Gene3D" id="3.10.50.40">
    <property type="match status" value="1"/>
</dbReference>
<evidence type="ECO:0000313" key="8">
    <source>
        <dbReference type="EMBL" id="PLR35475.1"/>
    </source>
</evidence>
<dbReference type="EC" id="5.2.1.8" evidence="3"/>
<proteinExistence type="inferred from homology"/>
<dbReference type="InterPro" id="IPR000297">
    <property type="entry name" value="PPIase_PpiC"/>
</dbReference>
<name>A0A2N5E3R1_9GAMM</name>
<comment type="similarity">
    <text evidence="2">Belongs to the PpiC/parvulin rotamase family.</text>
</comment>
<evidence type="ECO:0000259" key="7">
    <source>
        <dbReference type="PROSITE" id="PS50198"/>
    </source>
</evidence>
<reference evidence="8 9" key="1">
    <citation type="submission" date="2017-12" db="EMBL/GenBank/DDBJ databases">
        <title>Characterization of six clinical isolates of Enterochimera gen. nov., a novel genus of the Yersiniaciae family and the three species Enterochimera arupensis sp. nov., Enterochimera coloradensis sp. nov, and Enterochimera californica sp. nov.</title>
        <authorList>
            <person name="Rossi A."/>
            <person name="Fisher M."/>
        </authorList>
    </citation>
    <scope>NUCLEOTIDE SEQUENCE [LARGE SCALE GENOMIC DNA]</scope>
    <source>
        <strain evidence="9">2015-Iso6</strain>
    </source>
</reference>
<evidence type="ECO:0000256" key="1">
    <source>
        <dbReference type="ARBA" id="ARBA00000971"/>
    </source>
</evidence>
<evidence type="ECO:0000256" key="2">
    <source>
        <dbReference type="ARBA" id="ARBA00007656"/>
    </source>
</evidence>
<dbReference type="SUPFAM" id="SSF54534">
    <property type="entry name" value="FKBP-like"/>
    <property type="match status" value="1"/>
</dbReference>
<dbReference type="AlphaFoldDB" id="A0A2N5E3R1"/>
<dbReference type="InterPro" id="IPR046357">
    <property type="entry name" value="PPIase_dom_sf"/>
</dbReference>
<feature type="region of interest" description="Disordered" evidence="6">
    <location>
        <begin position="13"/>
        <end position="34"/>
    </location>
</feature>
<evidence type="ECO:0000313" key="9">
    <source>
        <dbReference type="Proteomes" id="UP000234240"/>
    </source>
</evidence>
<comment type="caution">
    <text evidence="8">The sequence shown here is derived from an EMBL/GenBank/DDBJ whole genome shotgun (WGS) entry which is preliminary data.</text>
</comment>
<dbReference type="GO" id="GO:0003755">
    <property type="term" value="F:peptidyl-prolyl cis-trans isomerase activity"/>
    <property type="evidence" value="ECO:0007669"/>
    <property type="project" value="UniProtKB-KW"/>
</dbReference>
<dbReference type="PROSITE" id="PS50198">
    <property type="entry name" value="PPIC_PPIASE_2"/>
    <property type="match status" value="1"/>
</dbReference>
<dbReference type="Pfam" id="PF00639">
    <property type="entry name" value="Rotamase"/>
    <property type="match status" value="1"/>
</dbReference>
<dbReference type="RefSeq" id="WP_101816694.1">
    <property type="nucleotide sequence ID" value="NZ_PJZF01000011.1"/>
</dbReference>
<dbReference type="EMBL" id="PJZF01000011">
    <property type="protein sequence ID" value="PLR35475.1"/>
    <property type="molecule type" value="Genomic_DNA"/>
</dbReference>
<organism evidence="8 9">
    <name type="scientific">Chimaeribacter californicus</name>
    <dbReference type="NCBI Taxonomy" id="2060067"/>
    <lineage>
        <taxon>Bacteria</taxon>
        <taxon>Pseudomonadati</taxon>
        <taxon>Pseudomonadota</taxon>
        <taxon>Gammaproteobacteria</taxon>
        <taxon>Enterobacterales</taxon>
        <taxon>Yersiniaceae</taxon>
        <taxon>Chimaeribacter</taxon>
    </lineage>
</organism>
<dbReference type="PANTHER" id="PTHR47245">
    <property type="entry name" value="PEPTIDYLPROLYL ISOMERASE"/>
    <property type="match status" value="1"/>
</dbReference>
<evidence type="ECO:0000256" key="5">
    <source>
        <dbReference type="PROSITE-ProRule" id="PRU00278"/>
    </source>
</evidence>
<protein>
    <recommendedName>
        <fullName evidence="3">peptidylprolyl isomerase</fullName>
        <ecNumber evidence="3">5.2.1.8</ecNumber>
    </recommendedName>
</protein>
<dbReference type="OrthoDB" id="9769613at2"/>
<dbReference type="InterPro" id="IPR050245">
    <property type="entry name" value="PrsA_foldase"/>
</dbReference>
<evidence type="ECO:0000256" key="4">
    <source>
        <dbReference type="ARBA" id="ARBA00023110"/>
    </source>
</evidence>